<reference evidence="2 3" key="1">
    <citation type="submission" date="2023-06" db="EMBL/GenBank/DDBJ databases">
        <authorList>
            <person name="Oyuntsetseg B."/>
            <person name="Kim S.B."/>
        </authorList>
    </citation>
    <scope>NUCLEOTIDE SEQUENCE [LARGE SCALE GENOMIC DNA]</scope>
    <source>
        <strain evidence="2 3">2-2</strain>
    </source>
</reference>
<feature type="transmembrane region" description="Helical" evidence="1">
    <location>
        <begin position="54"/>
        <end position="73"/>
    </location>
</feature>
<gene>
    <name evidence="2" type="ORF">QP939_29400</name>
</gene>
<accession>A0ABY8XAV7</accession>
<evidence type="ECO:0000313" key="3">
    <source>
        <dbReference type="Proteomes" id="UP001227101"/>
    </source>
</evidence>
<evidence type="ECO:0000256" key="1">
    <source>
        <dbReference type="SAM" id="Phobius"/>
    </source>
</evidence>
<keyword evidence="3" id="KW-1185">Reference proteome</keyword>
<dbReference type="RefSeq" id="WP_285449433.1">
    <property type="nucleotide sequence ID" value="NZ_CP127173.1"/>
</dbReference>
<name>A0ABY8XAV7_9PSEU</name>
<keyword evidence="1" id="KW-0472">Membrane</keyword>
<evidence type="ECO:0000313" key="2">
    <source>
        <dbReference type="EMBL" id="WIV53035.1"/>
    </source>
</evidence>
<keyword evidence="1" id="KW-1133">Transmembrane helix</keyword>
<proteinExistence type="predicted"/>
<keyword evidence="1" id="KW-0812">Transmembrane</keyword>
<dbReference type="Proteomes" id="UP001227101">
    <property type="component" value="Chromosome"/>
</dbReference>
<dbReference type="EMBL" id="CP127173">
    <property type="protein sequence ID" value="WIV53035.1"/>
    <property type="molecule type" value="Genomic_DNA"/>
</dbReference>
<feature type="transmembrane region" description="Helical" evidence="1">
    <location>
        <begin position="31"/>
        <end position="48"/>
    </location>
</feature>
<organism evidence="2 3">
    <name type="scientific">Amycolatopsis nalaikhensis</name>
    <dbReference type="NCBI Taxonomy" id="715472"/>
    <lineage>
        <taxon>Bacteria</taxon>
        <taxon>Bacillati</taxon>
        <taxon>Actinomycetota</taxon>
        <taxon>Actinomycetes</taxon>
        <taxon>Pseudonocardiales</taxon>
        <taxon>Pseudonocardiaceae</taxon>
        <taxon>Amycolatopsis</taxon>
    </lineage>
</organism>
<sequence length="347" mass="39025">MMTSSENSGSAPGPHLDRTARLRRALRRDPEQLVILFVAATVAILGATDTVNDIKTLLAATLATLALLGFSLFKQAMRQEANDQRVVELTRSMTAVRRGIDEVEHALTITPSIGELTSLASRQNAFEAAMSTADMWQFRGGTGSFTRAWTLPRLAARARQNSTGTHWRVQLLILDPQDATRCQEYAEYRTKLSRRPDKTMRNQWTAEYVQSSCLATIFAAQWYEQHEFLLTEIRLRSEFSTLRHDISPDSVIITNEDSQFPALHIRRSGDASALYHAYRADFDLSFTSHKPTLKTKSDVRVPAERSRVSEEDVYEVLRDLGIAAQTLDGLSMASIRELATNPQNPYF</sequence>
<protein>
    <submittedName>
        <fullName evidence="2">Uncharacterized protein</fullName>
    </submittedName>
</protein>